<dbReference type="InterPro" id="IPR018531">
    <property type="entry name" value="DUF1993"/>
</dbReference>
<reference evidence="1" key="1">
    <citation type="submission" date="2020-05" db="EMBL/GenBank/DDBJ databases">
        <title>Fertoebacter nigrum gen. nov., sp. nov., a new member of the family Rhodobacteraceae.</title>
        <authorList>
            <person name="Szuroczki S."/>
            <person name="Abbaszade G."/>
            <person name="Buni D."/>
            <person name="Schumann P."/>
            <person name="Toth E."/>
        </authorList>
    </citation>
    <scope>NUCLEOTIDE SEQUENCE</scope>
    <source>
        <strain evidence="1">RG-N-1a</strain>
    </source>
</reference>
<organism evidence="1 2">
    <name type="scientific">Fertoeibacter niger</name>
    <dbReference type="NCBI Taxonomy" id="2656921"/>
    <lineage>
        <taxon>Bacteria</taxon>
        <taxon>Pseudomonadati</taxon>
        <taxon>Pseudomonadota</taxon>
        <taxon>Alphaproteobacteria</taxon>
        <taxon>Rhodobacterales</taxon>
        <taxon>Paracoccaceae</taxon>
        <taxon>Fertoeibacter</taxon>
    </lineage>
</organism>
<name>A0A8X8GZV5_9RHOB</name>
<comment type="caution">
    <text evidence="1">The sequence shown here is derived from an EMBL/GenBank/DDBJ whole genome shotgun (WGS) entry which is preliminary data.</text>
</comment>
<sequence>MSLYAASVPVFARYLGQAARMAERASEAQLAQGLADALPAGAQLATAAGYALRVACPLAGRAVPDLPEGADKTALARRFAAVQAELARLAATDFIGAEARVICHRAGFADLEQDGATFLHQYGMPNFMFHLTMGYASLRAAGLALGKADFDGLHHYPGGFRFS</sequence>
<accession>A0A8X8GZV5</accession>
<dbReference type="InterPro" id="IPR034660">
    <property type="entry name" value="DinB/YfiT-like"/>
</dbReference>
<keyword evidence="2" id="KW-1185">Reference proteome</keyword>
<dbReference type="EMBL" id="WHUT02000004">
    <property type="protein sequence ID" value="NUB44335.1"/>
    <property type="molecule type" value="Genomic_DNA"/>
</dbReference>
<dbReference type="AlphaFoldDB" id="A0A8X8GZV5"/>
<dbReference type="Proteomes" id="UP000484076">
    <property type="component" value="Unassembled WGS sequence"/>
</dbReference>
<dbReference type="Gene3D" id="1.20.120.450">
    <property type="entry name" value="dinb family like domain"/>
    <property type="match status" value="1"/>
</dbReference>
<gene>
    <name evidence="1" type="ORF">GEU84_008070</name>
</gene>
<dbReference type="SUPFAM" id="SSF109854">
    <property type="entry name" value="DinB/YfiT-like putative metalloenzymes"/>
    <property type="match status" value="1"/>
</dbReference>
<dbReference type="PANTHER" id="PTHR36922:SF1">
    <property type="entry name" value="DUF1993 DOMAIN-CONTAINING PROTEIN"/>
    <property type="match status" value="1"/>
</dbReference>
<evidence type="ECO:0000313" key="2">
    <source>
        <dbReference type="Proteomes" id="UP000484076"/>
    </source>
</evidence>
<proteinExistence type="predicted"/>
<dbReference type="PANTHER" id="PTHR36922">
    <property type="entry name" value="BLL2446 PROTEIN"/>
    <property type="match status" value="1"/>
</dbReference>
<evidence type="ECO:0000313" key="1">
    <source>
        <dbReference type="EMBL" id="NUB44335.1"/>
    </source>
</evidence>
<dbReference type="Pfam" id="PF09351">
    <property type="entry name" value="DUF1993"/>
    <property type="match status" value="1"/>
</dbReference>
<dbReference type="RefSeq" id="WP_174539460.1">
    <property type="nucleotide sequence ID" value="NZ_WHUT02000004.1"/>
</dbReference>
<protein>
    <submittedName>
        <fullName evidence="1">DUF1993 family protein</fullName>
    </submittedName>
</protein>